<evidence type="ECO:0000313" key="2">
    <source>
        <dbReference type="EMBL" id="QTN00496.1"/>
    </source>
</evidence>
<keyword evidence="1" id="KW-1133">Transmembrane helix</keyword>
<dbReference type="EMBL" id="CP046956">
    <property type="protein sequence ID" value="QTN00496.1"/>
    <property type="molecule type" value="Genomic_DNA"/>
</dbReference>
<feature type="transmembrane region" description="Helical" evidence="1">
    <location>
        <begin position="32"/>
        <end position="52"/>
    </location>
</feature>
<keyword evidence="1" id="KW-0812">Transmembrane</keyword>
<keyword evidence="1" id="KW-0472">Membrane</keyword>
<feature type="transmembrane region" description="Helical" evidence="1">
    <location>
        <begin position="101"/>
        <end position="122"/>
    </location>
</feature>
<reference evidence="2 3" key="1">
    <citation type="submission" date="2019-12" db="EMBL/GenBank/DDBJ databases">
        <title>The whole genome sequencing of a strain isolated from a Mars analog, Dalangtan Playa.</title>
        <authorList>
            <person name="Huang T."/>
        </authorList>
    </citation>
    <scope>NUCLEOTIDE SEQUENCE [LARGE SCALE GENOMIC DNA]</scope>
    <source>
        <strain evidence="2 3">DP4-553-S</strain>
    </source>
</reference>
<organism evidence="2 3">
    <name type="scientific">Sediminibacillus dalangtanensis</name>
    <dbReference type="NCBI Taxonomy" id="2729421"/>
    <lineage>
        <taxon>Bacteria</taxon>
        <taxon>Bacillati</taxon>
        <taxon>Bacillota</taxon>
        <taxon>Bacilli</taxon>
        <taxon>Bacillales</taxon>
        <taxon>Bacillaceae</taxon>
        <taxon>Sediminibacillus</taxon>
    </lineage>
</organism>
<sequence>MKEVILLLADIVNRIHDALMQRFGLTMTDKQLHFWVIGIIGIIAFFIVYFLFKLIASMKWSITILSFIYTFTMMVVFVFAIELQQALTGGDMEFADAVVGLWGFIVFFLIYVVIALVILAVIKFMRRNK</sequence>
<keyword evidence="3" id="KW-1185">Reference proteome</keyword>
<protein>
    <submittedName>
        <fullName evidence="2">Uncharacterized protein</fullName>
    </submittedName>
</protein>
<accession>A0ABX7VXL2</accession>
<evidence type="ECO:0000256" key="1">
    <source>
        <dbReference type="SAM" id="Phobius"/>
    </source>
</evidence>
<proteinExistence type="predicted"/>
<feature type="transmembrane region" description="Helical" evidence="1">
    <location>
        <begin position="64"/>
        <end position="81"/>
    </location>
</feature>
<dbReference type="Proteomes" id="UP000665043">
    <property type="component" value="Chromosome"/>
</dbReference>
<name>A0ABX7VXL2_9BACI</name>
<evidence type="ECO:0000313" key="3">
    <source>
        <dbReference type="Proteomes" id="UP000665043"/>
    </source>
</evidence>
<dbReference type="RefSeq" id="WP_209365630.1">
    <property type="nucleotide sequence ID" value="NZ_CP046956.1"/>
</dbReference>
<gene>
    <name evidence="2" type="ORF">ERJ70_15020</name>
</gene>